<accession>A0A7C2TIW1</accession>
<dbReference type="PANTHER" id="PTHR43480">
    <property type="entry name" value="ACYL-[ACYL-CARRIER-PROTEIN]--UDP-N-ACETYLGLUCOSAMINE O-ACYLTRANSFERASE"/>
    <property type="match status" value="1"/>
</dbReference>
<feature type="domain" description="UDP N-acetylglucosamine O-acyltransferase C-terminal" evidence="9">
    <location>
        <begin position="175"/>
        <end position="258"/>
    </location>
</feature>
<comment type="subunit">
    <text evidence="8">Homotrimer.</text>
</comment>
<sequence length="268" mass="28685">MTVHPTAVVDPAAKLHDSVTVGPYTVIGPQVEIGPGCEIGAHCVLSGPTRIGAHNRIGPFATVGAPPQDLKYDGEPTELVIGDHNVIREYVSIHRGTPSGLGYTRLGDRNLLMAYVHIAHDCVLGNGVILANAVTLAGHVTIYDRAIIGGLTAIQQFVRVGQFTYIGGMSGLSKDIPPFVVMAGVRGQMRISGINRVGLKRAGFAPEKIKSLHRAFKIIFRRPELLLAAALEKALAEQGECPESRHLIEFFADSHHGVLRQVGGDNDE</sequence>
<dbReference type="InterPro" id="IPR018357">
    <property type="entry name" value="Hexapep_transf_CS"/>
</dbReference>
<dbReference type="GO" id="GO:0009245">
    <property type="term" value="P:lipid A biosynthetic process"/>
    <property type="evidence" value="ECO:0007669"/>
    <property type="project" value="UniProtKB-UniRule"/>
</dbReference>
<keyword evidence="6 8" id="KW-0443">Lipid metabolism</keyword>
<keyword evidence="4 8" id="KW-0808">Transferase</keyword>
<dbReference type="Proteomes" id="UP000885986">
    <property type="component" value="Unassembled WGS sequence"/>
</dbReference>
<keyword evidence="1 8" id="KW-0963">Cytoplasm</keyword>
<dbReference type="GO" id="GO:0016020">
    <property type="term" value="C:membrane"/>
    <property type="evidence" value="ECO:0007669"/>
    <property type="project" value="GOC"/>
</dbReference>
<dbReference type="InterPro" id="IPR001451">
    <property type="entry name" value="Hexapep"/>
</dbReference>
<dbReference type="UniPathway" id="UPA00359">
    <property type="reaction ID" value="UER00477"/>
</dbReference>
<evidence type="ECO:0000259" key="9">
    <source>
        <dbReference type="Pfam" id="PF13720"/>
    </source>
</evidence>
<dbReference type="AlphaFoldDB" id="A0A7C2TIW1"/>
<keyword evidence="5 8" id="KW-0677">Repeat</keyword>
<evidence type="ECO:0000256" key="3">
    <source>
        <dbReference type="ARBA" id="ARBA00022556"/>
    </source>
</evidence>
<organism evidence="10">
    <name type="scientific">Desulfurivibrio alkaliphilus</name>
    <dbReference type="NCBI Taxonomy" id="427923"/>
    <lineage>
        <taxon>Bacteria</taxon>
        <taxon>Pseudomonadati</taxon>
        <taxon>Thermodesulfobacteriota</taxon>
        <taxon>Desulfobulbia</taxon>
        <taxon>Desulfobulbales</taxon>
        <taxon>Desulfobulbaceae</taxon>
        <taxon>Desulfurivibrio</taxon>
    </lineage>
</organism>
<dbReference type="HAMAP" id="MF_00387">
    <property type="entry name" value="LpxA"/>
    <property type="match status" value="1"/>
</dbReference>
<dbReference type="EMBL" id="DSDS01000191">
    <property type="protein sequence ID" value="HET98704.1"/>
    <property type="molecule type" value="Genomic_DNA"/>
</dbReference>
<keyword evidence="2 8" id="KW-0444">Lipid biosynthesis</keyword>
<reference evidence="10" key="1">
    <citation type="journal article" date="2020" name="mSystems">
        <title>Genome- and Community-Level Interaction Insights into Carbon Utilization and Element Cycling Functions of Hydrothermarchaeota in Hydrothermal Sediment.</title>
        <authorList>
            <person name="Zhou Z."/>
            <person name="Liu Y."/>
            <person name="Xu W."/>
            <person name="Pan J."/>
            <person name="Luo Z.H."/>
            <person name="Li M."/>
        </authorList>
    </citation>
    <scope>NUCLEOTIDE SEQUENCE [LARGE SCALE GENOMIC DNA]</scope>
    <source>
        <strain evidence="10">SpSt-1224</strain>
    </source>
</reference>
<evidence type="ECO:0000313" key="10">
    <source>
        <dbReference type="EMBL" id="HET98704.1"/>
    </source>
</evidence>
<dbReference type="SUPFAM" id="SSF51161">
    <property type="entry name" value="Trimeric LpxA-like enzymes"/>
    <property type="match status" value="1"/>
</dbReference>
<comment type="pathway">
    <text evidence="8">Glycolipid biosynthesis; lipid IV(A) biosynthesis; lipid IV(A) from (3R)-3-hydroxytetradecanoyl-[acyl-carrier-protein] and UDP-N-acetyl-alpha-D-glucosamine: step 1/6.</text>
</comment>
<keyword evidence="3 8" id="KW-0441">Lipid A biosynthesis</keyword>
<proteinExistence type="inferred from homology"/>
<gene>
    <name evidence="8" type="primary">lpxA</name>
    <name evidence="10" type="ORF">ENN98_08520</name>
</gene>
<dbReference type="GO" id="GO:0005737">
    <property type="term" value="C:cytoplasm"/>
    <property type="evidence" value="ECO:0007669"/>
    <property type="project" value="UniProtKB-SubCell"/>
</dbReference>
<comment type="subcellular location">
    <subcellularLocation>
        <location evidence="8">Cytoplasm</location>
    </subcellularLocation>
</comment>
<dbReference type="Pfam" id="PF00132">
    <property type="entry name" value="Hexapep"/>
    <property type="match status" value="2"/>
</dbReference>
<dbReference type="PROSITE" id="PS00101">
    <property type="entry name" value="HEXAPEP_TRANSFERASES"/>
    <property type="match status" value="1"/>
</dbReference>
<evidence type="ECO:0000256" key="2">
    <source>
        <dbReference type="ARBA" id="ARBA00022516"/>
    </source>
</evidence>
<name>A0A7C2TIW1_9BACT</name>
<dbReference type="PANTHER" id="PTHR43480:SF1">
    <property type="entry name" value="ACYL-[ACYL-CARRIER-PROTEIN]--UDP-N-ACETYLGLUCOSAMINE O-ACYLTRANSFERASE, MITOCHONDRIAL-RELATED"/>
    <property type="match status" value="1"/>
</dbReference>
<evidence type="ECO:0000256" key="4">
    <source>
        <dbReference type="ARBA" id="ARBA00022679"/>
    </source>
</evidence>
<dbReference type="CDD" id="cd03351">
    <property type="entry name" value="LbH_UDP-GlcNAc_AT"/>
    <property type="match status" value="1"/>
</dbReference>
<dbReference type="Gene3D" id="2.160.10.10">
    <property type="entry name" value="Hexapeptide repeat proteins"/>
    <property type="match status" value="1"/>
</dbReference>
<dbReference type="InterPro" id="IPR011004">
    <property type="entry name" value="Trimer_LpxA-like_sf"/>
</dbReference>
<dbReference type="GO" id="GO:0008780">
    <property type="term" value="F:acyl-[acyl-carrier-protein]-UDP-N-acetylglucosamine O-acyltransferase activity"/>
    <property type="evidence" value="ECO:0007669"/>
    <property type="project" value="UniProtKB-UniRule"/>
</dbReference>
<comment type="similarity">
    <text evidence="8">Belongs to the transferase hexapeptide repeat family. LpxA subfamily.</text>
</comment>
<evidence type="ECO:0000256" key="6">
    <source>
        <dbReference type="ARBA" id="ARBA00023098"/>
    </source>
</evidence>
<protein>
    <recommendedName>
        <fullName evidence="8">Acyl-[acyl-carrier-protein]--UDP-N-acetylglucosamine O-acyltransferase</fullName>
        <shortName evidence="8">UDP-N-acetylglucosamine acyltransferase</shortName>
        <ecNumber evidence="8">2.3.1.129</ecNumber>
    </recommendedName>
</protein>
<comment type="caution">
    <text evidence="10">The sequence shown here is derived from an EMBL/GenBank/DDBJ whole genome shotgun (WGS) entry which is preliminary data.</text>
</comment>
<evidence type="ECO:0000256" key="8">
    <source>
        <dbReference type="HAMAP-Rule" id="MF_00387"/>
    </source>
</evidence>
<dbReference type="InterPro" id="IPR037157">
    <property type="entry name" value="Acetyltransf_C_sf"/>
</dbReference>
<evidence type="ECO:0000256" key="7">
    <source>
        <dbReference type="ARBA" id="ARBA00023315"/>
    </source>
</evidence>
<evidence type="ECO:0000256" key="5">
    <source>
        <dbReference type="ARBA" id="ARBA00022737"/>
    </source>
</evidence>
<dbReference type="NCBIfam" id="TIGR01852">
    <property type="entry name" value="lipid_A_lpxA"/>
    <property type="match status" value="1"/>
</dbReference>
<keyword evidence="7 8" id="KW-0012">Acyltransferase</keyword>
<dbReference type="Gene3D" id="1.20.1180.10">
    <property type="entry name" value="Udp N-acetylglucosamine O-acyltransferase, C-terminal domain"/>
    <property type="match status" value="1"/>
</dbReference>
<dbReference type="EC" id="2.3.1.129" evidence="8"/>
<dbReference type="PIRSF" id="PIRSF000456">
    <property type="entry name" value="UDP-GlcNAc_acltr"/>
    <property type="match status" value="1"/>
</dbReference>
<dbReference type="NCBIfam" id="NF003657">
    <property type="entry name" value="PRK05289.1"/>
    <property type="match status" value="1"/>
</dbReference>
<comment type="catalytic activity">
    <reaction evidence="8">
        <text>a (3R)-hydroxyacyl-[ACP] + UDP-N-acetyl-alpha-D-glucosamine = a UDP-3-O-[(3R)-3-hydroxyacyl]-N-acetyl-alpha-D-glucosamine + holo-[ACP]</text>
        <dbReference type="Rhea" id="RHEA:67812"/>
        <dbReference type="Rhea" id="RHEA-COMP:9685"/>
        <dbReference type="Rhea" id="RHEA-COMP:9945"/>
        <dbReference type="ChEBI" id="CHEBI:57705"/>
        <dbReference type="ChEBI" id="CHEBI:64479"/>
        <dbReference type="ChEBI" id="CHEBI:78827"/>
        <dbReference type="ChEBI" id="CHEBI:173225"/>
        <dbReference type="EC" id="2.3.1.129"/>
    </reaction>
</comment>
<evidence type="ECO:0000256" key="1">
    <source>
        <dbReference type="ARBA" id="ARBA00022490"/>
    </source>
</evidence>
<comment type="function">
    <text evidence="8">Involved in the biosynthesis of lipid A, a phosphorylated glycolipid that anchors the lipopolysaccharide to the outer membrane of the cell.</text>
</comment>
<dbReference type="InterPro" id="IPR010137">
    <property type="entry name" value="Lipid_A_LpxA"/>
</dbReference>
<dbReference type="Pfam" id="PF13720">
    <property type="entry name" value="Acetyltransf_11"/>
    <property type="match status" value="1"/>
</dbReference>
<dbReference type="InterPro" id="IPR029098">
    <property type="entry name" value="Acetyltransf_C"/>
</dbReference>